<evidence type="ECO:0000256" key="6">
    <source>
        <dbReference type="ARBA" id="ARBA00022679"/>
    </source>
</evidence>
<evidence type="ECO:0000259" key="25">
    <source>
        <dbReference type="PROSITE" id="PS50894"/>
    </source>
</evidence>
<dbReference type="CDD" id="cd17546">
    <property type="entry name" value="REC_hyHK_CKI1_RcsC-like"/>
    <property type="match status" value="1"/>
</dbReference>
<feature type="transmembrane region" description="Helical" evidence="20">
    <location>
        <begin position="377"/>
        <end position="398"/>
    </location>
</feature>
<keyword evidence="6" id="KW-0808">Transferase</keyword>
<dbReference type="Pfam" id="PF13426">
    <property type="entry name" value="PAS_9"/>
    <property type="match status" value="1"/>
</dbReference>
<keyword evidence="4" id="KW-1003">Cell membrane</keyword>
<dbReference type="PROSITE" id="PS50894">
    <property type="entry name" value="HPT"/>
    <property type="match status" value="1"/>
</dbReference>
<dbReference type="InterPro" id="IPR035965">
    <property type="entry name" value="PAS-like_dom_sf"/>
</dbReference>
<evidence type="ECO:0000256" key="5">
    <source>
        <dbReference type="ARBA" id="ARBA00022553"/>
    </source>
</evidence>
<evidence type="ECO:0000256" key="12">
    <source>
        <dbReference type="ARBA" id="ARBA00023012"/>
    </source>
</evidence>
<comment type="subcellular location">
    <subcellularLocation>
        <location evidence="2">Cell membrane</location>
        <topology evidence="2">Multi-pass membrane protein</topology>
    </subcellularLocation>
</comment>
<reference evidence="26 27" key="1">
    <citation type="submission" date="2020-03" db="EMBL/GenBank/DDBJ databases">
        <authorList>
            <consortium name="Genoscope - CEA"/>
            <person name="William W."/>
        </authorList>
    </citation>
    <scope>NUCLEOTIDE SEQUENCE [LARGE SCALE GENOMIC DNA]</scope>
    <source>
        <strain evidence="27">DSM 16959</strain>
    </source>
</reference>
<dbReference type="Gene3D" id="1.10.287.130">
    <property type="match status" value="1"/>
</dbReference>
<feature type="domain" description="PAC" evidence="24">
    <location>
        <begin position="493"/>
        <end position="544"/>
    </location>
</feature>
<dbReference type="PANTHER" id="PTHR45339:SF1">
    <property type="entry name" value="HYBRID SIGNAL TRANSDUCTION HISTIDINE KINASE J"/>
    <property type="match status" value="1"/>
</dbReference>
<dbReference type="PROSITE" id="PS50112">
    <property type="entry name" value="PAS"/>
    <property type="match status" value="4"/>
</dbReference>
<dbReference type="InterPro" id="IPR036890">
    <property type="entry name" value="HATPase_C_sf"/>
</dbReference>
<dbReference type="SMART" id="SM00387">
    <property type="entry name" value="HATPase_c"/>
    <property type="match status" value="1"/>
</dbReference>
<evidence type="ECO:0000256" key="3">
    <source>
        <dbReference type="ARBA" id="ARBA00012438"/>
    </source>
</evidence>
<evidence type="ECO:0000256" key="15">
    <source>
        <dbReference type="ARBA" id="ARBA00064003"/>
    </source>
</evidence>
<dbReference type="FunFam" id="3.30.565.10:FF:000010">
    <property type="entry name" value="Sensor histidine kinase RcsC"/>
    <property type="match status" value="1"/>
</dbReference>
<dbReference type="InterPro" id="IPR036641">
    <property type="entry name" value="HPT_dom_sf"/>
</dbReference>
<dbReference type="InterPro" id="IPR000700">
    <property type="entry name" value="PAS-assoc_C"/>
</dbReference>
<keyword evidence="7 20" id="KW-0812">Transmembrane</keyword>
<dbReference type="SUPFAM" id="SSF52172">
    <property type="entry name" value="CheY-like"/>
    <property type="match status" value="1"/>
</dbReference>
<dbReference type="SUPFAM" id="SSF55874">
    <property type="entry name" value="ATPase domain of HSP90 chaperone/DNA topoisomerase II/histidine kinase"/>
    <property type="match status" value="1"/>
</dbReference>
<dbReference type="NCBIfam" id="TIGR00229">
    <property type="entry name" value="sensory_box"/>
    <property type="match status" value="4"/>
</dbReference>
<comment type="catalytic activity">
    <reaction evidence="1">
        <text>ATP + protein L-histidine = ADP + protein N-phospho-L-histidine.</text>
        <dbReference type="EC" id="2.7.13.3"/>
    </reaction>
</comment>
<dbReference type="Gene3D" id="3.30.565.10">
    <property type="entry name" value="Histidine kinase-like ATPase, C-terminal domain"/>
    <property type="match status" value="1"/>
</dbReference>
<dbReference type="FunFam" id="1.10.287.130:FF:000002">
    <property type="entry name" value="Two-component osmosensing histidine kinase"/>
    <property type="match status" value="1"/>
</dbReference>
<dbReference type="SMART" id="SM00388">
    <property type="entry name" value="HisKA"/>
    <property type="match status" value="1"/>
</dbReference>
<keyword evidence="8" id="KW-0547">Nucleotide-binding</keyword>
<evidence type="ECO:0000256" key="13">
    <source>
        <dbReference type="ARBA" id="ARBA00023136"/>
    </source>
</evidence>
<dbReference type="GO" id="GO:0000155">
    <property type="term" value="F:phosphorelay sensor kinase activity"/>
    <property type="evidence" value="ECO:0007669"/>
    <property type="project" value="InterPro"/>
</dbReference>
<feature type="domain" description="HPt" evidence="25">
    <location>
        <begin position="1367"/>
        <end position="1468"/>
    </location>
</feature>
<keyword evidence="10" id="KW-0067">ATP-binding</keyword>
<evidence type="ECO:0000259" key="23">
    <source>
        <dbReference type="PROSITE" id="PS50112"/>
    </source>
</evidence>
<evidence type="ECO:0000259" key="24">
    <source>
        <dbReference type="PROSITE" id="PS50113"/>
    </source>
</evidence>
<feature type="transmembrane region" description="Helical" evidence="20">
    <location>
        <begin position="57"/>
        <end position="78"/>
    </location>
</feature>
<keyword evidence="9" id="KW-0418">Kinase</keyword>
<feature type="domain" description="PAS" evidence="23">
    <location>
        <begin position="671"/>
        <end position="716"/>
    </location>
</feature>
<dbReference type="EC" id="2.7.13.3" evidence="3"/>
<evidence type="ECO:0000256" key="19">
    <source>
        <dbReference type="PROSITE-ProRule" id="PRU00169"/>
    </source>
</evidence>
<comment type="subunit">
    <text evidence="15">At low DSF concentrations, interacts with RpfF.</text>
</comment>
<dbReference type="CDD" id="cd16922">
    <property type="entry name" value="HATPase_EvgS-ArcB-TorS-like"/>
    <property type="match status" value="1"/>
</dbReference>
<dbReference type="GO" id="GO:0005524">
    <property type="term" value="F:ATP binding"/>
    <property type="evidence" value="ECO:0007669"/>
    <property type="project" value="UniProtKB-KW"/>
</dbReference>
<dbReference type="InterPro" id="IPR004358">
    <property type="entry name" value="Sig_transdc_His_kin-like_C"/>
</dbReference>
<feature type="modified residue" description="Phosphohistidine" evidence="18">
    <location>
        <position position="1406"/>
    </location>
</feature>
<feature type="domain" description="PAC" evidence="24">
    <location>
        <begin position="622"/>
        <end position="674"/>
    </location>
</feature>
<evidence type="ECO:0000256" key="2">
    <source>
        <dbReference type="ARBA" id="ARBA00004651"/>
    </source>
</evidence>
<dbReference type="Pfam" id="PF02518">
    <property type="entry name" value="HATPase_c"/>
    <property type="match status" value="1"/>
</dbReference>
<dbReference type="KEGG" id="doe:DENOEST_0334"/>
<accession>A0A6S6XNU0</accession>
<dbReference type="Pfam" id="PF01627">
    <property type="entry name" value="Hpt"/>
    <property type="match status" value="1"/>
</dbReference>
<dbReference type="GO" id="GO:0006355">
    <property type="term" value="P:regulation of DNA-templated transcription"/>
    <property type="evidence" value="ECO:0007669"/>
    <property type="project" value="InterPro"/>
</dbReference>
<evidence type="ECO:0000259" key="21">
    <source>
        <dbReference type="PROSITE" id="PS50109"/>
    </source>
</evidence>
<dbReference type="Gene3D" id="1.20.120.160">
    <property type="entry name" value="HPT domain"/>
    <property type="match status" value="1"/>
</dbReference>
<dbReference type="CDD" id="cd00082">
    <property type="entry name" value="HisKA"/>
    <property type="match status" value="1"/>
</dbReference>
<evidence type="ECO:0000256" key="18">
    <source>
        <dbReference type="PROSITE-ProRule" id="PRU00110"/>
    </source>
</evidence>
<keyword evidence="13 20" id="KW-0472">Membrane</keyword>
<comment type="function">
    <text evidence="14">Member of the two-component regulatory system BvgS/BvgA. Phosphorylates BvgA via a four-step phosphorelay in response to environmental signals.</text>
</comment>
<dbReference type="SMART" id="SM00448">
    <property type="entry name" value="REC"/>
    <property type="match status" value="1"/>
</dbReference>
<feature type="domain" description="PAS" evidence="23">
    <location>
        <begin position="420"/>
        <end position="490"/>
    </location>
</feature>
<dbReference type="InterPro" id="IPR008207">
    <property type="entry name" value="Sig_transdc_His_kin_Hpt_dom"/>
</dbReference>
<evidence type="ECO:0000256" key="9">
    <source>
        <dbReference type="ARBA" id="ARBA00022777"/>
    </source>
</evidence>
<keyword evidence="11 20" id="KW-1133">Transmembrane helix</keyword>
<dbReference type="PRINTS" id="PR00344">
    <property type="entry name" value="BCTRLSENSOR"/>
</dbReference>
<gene>
    <name evidence="26" type="ORF">DENOEST_0334</name>
</gene>
<dbReference type="SUPFAM" id="SSF47226">
    <property type="entry name" value="Histidine-containing phosphotransfer domain, HPT domain"/>
    <property type="match status" value="1"/>
</dbReference>
<evidence type="ECO:0000256" key="7">
    <source>
        <dbReference type="ARBA" id="ARBA00022692"/>
    </source>
</evidence>
<feature type="transmembrane region" description="Helical" evidence="20">
    <location>
        <begin position="18"/>
        <end position="36"/>
    </location>
</feature>
<evidence type="ECO:0000256" key="4">
    <source>
        <dbReference type="ARBA" id="ARBA00022475"/>
    </source>
</evidence>
<dbReference type="Gene3D" id="3.30.450.20">
    <property type="entry name" value="PAS domain"/>
    <property type="match status" value="4"/>
</dbReference>
<evidence type="ECO:0000259" key="22">
    <source>
        <dbReference type="PROSITE" id="PS50110"/>
    </source>
</evidence>
<organism evidence="26 27">
    <name type="scientific">Denitratisoma oestradiolicum</name>
    <dbReference type="NCBI Taxonomy" id="311182"/>
    <lineage>
        <taxon>Bacteria</taxon>
        <taxon>Pseudomonadati</taxon>
        <taxon>Pseudomonadota</taxon>
        <taxon>Betaproteobacteria</taxon>
        <taxon>Nitrosomonadales</taxon>
        <taxon>Sterolibacteriaceae</taxon>
        <taxon>Denitratisoma</taxon>
    </lineage>
</organism>
<evidence type="ECO:0000256" key="17">
    <source>
        <dbReference type="ARBA" id="ARBA00070152"/>
    </source>
</evidence>
<evidence type="ECO:0000256" key="14">
    <source>
        <dbReference type="ARBA" id="ARBA00058004"/>
    </source>
</evidence>
<feature type="domain" description="PAS" evidence="23">
    <location>
        <begin position="545"/>
        <end position="617"/>
    </location>
</feature>
<dbReference type="PROSITE" id="PS50113">
    <property type="entry name" value="PAC"/>
    <property type="match status" value="4"/>
</dbReference>
<dbReference type="PANTHER" id="PTHR45339">
    <property type="entry name" value="HYBRID SIGNAL TRANSDUCTION HISTIDINE KINASE J"/>
    <property type="match status" value="1"/>
</dbReference>
<name>A0A6S6XNU0_9PROT</name>
<dbReference type="PROSITE" id="PS50109">
    <property type="entry name" value="HIS_KIN"/>
    <property type="match status" value="1"/>
</dbReference>
<protein>
    <recommendedName>
        <fullName evidence="16">Sensory/regulatory protein RpfC</fullName>
        <ecNumber evidence="3">2.7.13.3</ecNumber>
    </recommendedName>
    <alternativeName>
        <fullName evidence="17">Virulence sensor protein BvgS</fullName>
    </alternativeName>
</protein>
<feature type="domain" description="PAS" evidence="23">
    <location>
        <begin position="794"/>
        <end position="840"/>
    </location>
</feature>
<dbReference type="InterPro" id="IPR011006">
    <property type="entry name" value="CheY-like_superfamily"/>
</dbReference>
<sequence length="1541" mass="169661">MPDDPAHAASSTAHASRGILAIVLVYAVFAALWILVSDQAMEWLFTDPAAITLASTLKGWLFVGVTSMLLYGLMQRLVGTAPATAPITALPGSWRPTLPVMILVVTIVALTIAIVLHTVSNQRDKEVARLQAIANLKAQQVTDWLKERHDDARFVQTNPAFAAQYLHWRQTGDRASLGQLQTGLEQLRQSHDLAAVLLLDSEGRRLWNSIGAPEEINPALRDTARLASADLQVHWAGPYPGPAGASRLDFVAPLGTGADPPLVVLHTAPDDGLFRTLKTWPGPSASGEILLFRRDGNQVLFLESQGRTTQTRVSLATPRLLTSRVLRGETTPGGLLEGEDYRGVAVVAVAQAIAGTDWFLIAKLDQQELYEKAVHDAFWIFLTGLLALFAAAAGAYLLRQRQQLALAADIQQAQAERIGALQLLATIADSSEDVIFAKDMEGRYTMVNRAGCRSTGKPAEALLGRNAHDLLPAEQAEAIMAADRRVIDEACVMTDESGFATTTGVRSFLTLKGPLRDAGGKIVGIFGISRDITERKEAELSLRQERDRNQRYLDTVQAVMVALDAGGRVTMINRAGCELLGYTEAEMLGRPWFEFFLPQPDGMEQVFPVFRHIIAGDIKSAEYFENPVLCRDGSQRLIAWHNTWLTDDAGHIIGTLSSGEDITERKQAEVQRHIFSEALQQLAQPLLLVDNQSRITYLNSAFTRLFGYQLHELLGEPADRLLPTPENNGPHIEEIYRHIREFSTWSGELELLARDGTSIPVANSVGEIRDAQDKVVGIVSSYLDLRPMREKEALLRKLSLAVEQSPESIVITNLAAEIEYVNEVFLRKTGYRREEVIGQNPRILHSGKTPQETYASLWDALTHGRVWKGEFYNKTRDGQEYVEFAIVTPIRRSDGRITHYVAVKEDITEKKRLGRELDQHRHHLEELVASRTEQLEAARALADSANQAKSSFLANMSHEIRTPMNAILGLTYLLRQTNLDVGQLDRLDKVDTAARHLLAIISDILDLSKIEAGRLELEQADFALDSVMDNVRSLIADQARTKDLSIFVDRDGVPPWLRGDPTRLRQALLNYASNAVKFTERGTIWLRTRLVEETPRDLLLRFEVQDTGVGIPSEKQASLFEAFSQADASTTRKYGGTGLGLVITSRLARLMGGEVGVESSQGQGSTFWFTCRLQRGHGILPTGTTARTAISEEALLRRDHAGARLLLVEDDAVNREVALELLHGVGLSVDTAENGRLAVERVRANNYELVLMDVQMPEMDGLTATRAIRALSTCANLPILALTANVFSADRQACLAAGMNDFVAKPVVPEHLYSTLLHWLSPSDHRSRAGAEDAPLRISPVIPGMPSALSAVPSLEANRGLALVQGDNAKYQRLLRMFADTHNNDIQHLLEHLSKGDLEAASQISHTLHGVAATLGAQRIAALASTLDQMLHQHQSPAECEALAWQCGDELAQLIEVIRALPEEPAPTPTPASHVDAEHDEHRLLELETLLAEGDVRASAMAAESTRQLQARLGKGYADFAHRLDIFDYEGALGMLRQSRL</sequence>
<dbReference type="Pfam" id="PF00072">
    <property type="entry name" value="Response_reg"/>
    <property type="match status" value="1"/>
</dbReference>
<dbReference type="PROSITE" id="PS50110">
    <property type="entry name" value="RESPONSE_REGULATORY"/>
    <property type="match status" value="1"/>
</dbReference>
<evidence type="ECO:0000256" key="10">
    <source>
        <dbReference type="ARBA" id="ARBA00022840"/>
    </source>
</evidence>
<evidence type="ECO:0000313" key="27">
    <source>
        <dbReference type="Proteomes" id="UP000515733"/>
    </source>
</evidence>
<dbReference type="SUPFAM" id="SSF55785">
    <property type="entry name" value="PYP-like sensor domain (PAS domain)"/>
    <property type="match status" value="4"/>
</dbReference>
<dbReference type="InterPro" id="IPR003594">
    <property type="entry name" value="HATPase_dom"/>
</dbReference>
<dbReference type="Pfam" id="PF08448">
    <property type="entry name" value="PAS_4"/>
    <property type="match status" value="2"/>
</dbReference>
<proteinExistence type="predicted"/>
<dbReference type="SMART" id="SM00091">
    <property type="entry name" value="PAS"/>
    <property type="match status" value="4"/>
</dbReference>
<dbReference type="RefSeq" id="WP_170228243.1">
    <property type="nucleotide sequence ID" value="NZ_LR778301.1"/>
</dbReference>
<dbReference type="Pfam" id="PF00512">
    <property type="entry name" value="HisKA"/>
    <property type="match status" value="1"/>
</dbReference>
<dbReference type="Gene3D" id="3.40.50.2300">
    <property type="match status" value="1"/>
</dbReference>
<dbReference type="InterPro" id="IPR013656">
    <property type="entry name" value="PAS_4"/>
</dbReference>
<keyword evidence="5 19" id="KW-0597">Phosphoprotein</keyword>
<feature type="domain" description="PAC" evidence="24">
    <location>
        <begin position="745"/>
        <end position="797"/>
    </location>
</feature>
<dbReference type="Proteomes" id="UP000515733">
    <property type="component" value="Chromosome"/>
</dbReference>
<feature type="transmembrane region" description="Helical" evidence="20">
    <location>
        <begin position="98"/>
        <end position="119"/>
    </location>
</feature>
<dbReference type="CDD" id="cd00130">
    <property type="entry name" value="PAS"/>
    <property type="match status" value="4"/>
</dbReference>
<dbReference type="InterPro" id="IPR001610">
    <property type="entry name" value="PAC"/>
</dbReference>
<evidence type="ECO:0000256" key="20">
    <source>
        <dbReference type="SAM" id="Phobius"/>
    </source>
</evidence>
<keyword evidence="12" id="KW-0902">Two-component regulatory system</keyword>
<dbReference type="GO" id="GO:0005886">
    <property type="term" value="C:plasma membrane"/>
    <property type="evidence" value="ECO:0007669"/>
    <property type="project" value="UniProtKB-SubCell"/>
</dbReference>
<dbReference type="InterPro" id="IPR013767">
    <property type="entry name" value="PAS_fold"/>
</dbReference>
<dbReference type="InterPro" id="IPR001789">
    <property type="entry name" value="Sig_transdc_resp-reg_receiver"/>
</dbReference>
<evidence type="ECO:0000256" key="8">
    <source>
        <dbReference type="ARBA" id="ARBA00022741"/>
    </source>
</evidence>
<evidence type="ECO:0000313" key="26">
    <source>
        <dbReference type="EMBL" id="CAB1367506.1"/>
    </source>
</evidence>
<dbReference type="SUPFAM" id="SSF47384">
    <property type="entry name" value="Homodimeric domain of signal transducing histidine kinase"/>
    <property type="match status" value="1"/>
</dbReference>
<dbReference type="InterPro" id="IPR005467">
    <property type="entry name" value="His_kinase_dom"/>
</dbReference>
<evidence type="ECO:0000256" key="16">
    <source>
        <dbReference type="ARBA" id="ARBA00068150"/>
    </source>
</evidence>
<evidence type="ECO:0000256" key="1">
    <source>
        <dbReference type="ARBA" id="ARBA00000085"/>
    </source>
</evidence>
<feature type="modified residue" description="4-aspartylphosphate" evidence="19">
    <location>
        <position position="1253"/>
    </location>
</feature>
<dbReference type="InterPro" id="IPR003661">
    <property type="entry name" value="HisK_dim/P_dom"/>
</dbReference>
<dbReference type="EMBL" id="LR778301">
    <property type="protein sequence ID" value="CAB1367506.1"/>
    <property type="molecule type" value="Genomic_DNA"/>
</dbReference>
<keyword evidence="27" id="KW-1185">Reference proteome</keyword>
<feature type="domain" description="Response regulatory" evidence="22">
    <location>
        <begin position="1204"/>
        <end position="1320"/>
    </location>
</feature>
<feature type="domain" description="Histidine kinase" evidence="21">
    <location>
        <begin position="955"/>
        <end position="1175"/>
    </location>
</feature>
<dbReference type="Pfam" id="PF00989">
    <property type="entry name" value="PAS"/>
    <property type="match status" value="1"/>
</dbReference>
<dbReference type="InterPro" id="IPR036097">
    <property type="entry name" value="HisK_dim/P_sf"/>
</dbReference>
<dbReference type="SMART" id="SM00086">
    <property type="entry name" value="PAC"/>
    <property type="match status" value="4"/>
</dbReference>
<dbReference type="InterPro" id="IPR000014">
    <property type="entry name" value="PAS"/>
</dbReference>
<evidence type="ECO:0000256" key="11">
    <source>
        <dbReference type="ARBA" id="ARBA00022989"/>
    </source>
</evidence>
<feature type="domain" description="PAC" evidence="24">
    <location>
        <begin position="865"/>
        <end position="919"/>
    </location>
</feature>